<dbReference type="EMBL" id="VMNW02000027">
    <property type="protein sequence ID" value="KAA9159824.1"/>
    <property type="molecule type" value="Genomic_DNA"/>
</dbReference>
<keyword evidence="1" id="KW-0812">Transmembrane</keyword>
<keyword evidence="1" id="KW-1133">Transmembrane helix</keyword>
<keyword evidence="3" id="KW-1185">Reference proteome</keyword>
<dbReference type="Proteomes" id="UP000319769">
    <property type="component" value="Unassembled WGS sequence"/>
</dbReference>
<keyword evidence="1" id="KW-0472">Membrane</keyword>
<reference evidence="2" key="1">
    <citation type="submission" date="2019-09" db="EMBL/GenBank/DDBJ databases">
        <authorList>
            <person name="Teo W.F.A."/>
            <person name="Duangmal K."/>
        </authorList>
    </citation>
    <scope>NUCLEOTIDE SEQUENCE [LARGE SCALE GENOMIC DNA]</scope>
    <source>
        <strain evidence="2">K81G1</strain>
    </source>
</reference>
<comment type="caution">
    <text evidence="2">The sequence shown here is derived from an EMBL/GenBank/DDBJ whole genome shotgun (WGS) entry which is preliminary data.</text>
</comment>
<dbReference type="RefSeq" id="WP_144746710.1">
    <property type="nucleotide sequence ID" value="NZ_VMNW02000027.1"/>
</dbReference>
<proteinExistence type="predicted"/>
<evidence type="ECO:0000313" key="2">
    <source>
        <dbReference type="EMBL" id="KAA9159824.1"/>
    </source>
</evidence>
<sequence length="109" mass="10874">MAFTAVVLGMAGVVFSVSAWVLWALIRPGSAGAQPNSLTVILALLLGAVWLLVVMVAGLAVVFGGLAWRSGPPALWGLGLGVLSGLLSLGGAIVFAVTVANWSFAGKAG</sequence>
<dbReference type="AlphaFoldDB" id="A0A5N0V451"/>
<protein>
    <submittedName>
        <fullName evidence="2">Uncharacterized protein</fullName>
    </submittedName>
</protein>
<evidence type="ECO:0000313" key="3">
    <source>
        <dbReference type="Proteomes" id="UP000319769"/>
    </source>
</evidence>
<organism evidence="2 3">
    <name type="scientific">Amycolatopsis acidicola</name>
    <dbReference type="NCBI Taxonomy" id="2596893"/>
    <lineage>
        <taxon>Bacteria</taxon>
        <taxon>Bacillati</taxon>
        <taxon>Actinomycetota</taxon>
        <taxon>Actinomycetes</taxon>
        <taxon>Pseudonocardiales</taxon>
        <taxon>Pseudonocardiaceae</taxon>
        <taxon>Amycolatopsis</taxon>
    </lineage>
</organism>
<feature type="transmembrane region" description="Helical" evidence="1">
    <location>
        <begin position="6"/>
        <end position="26"/>
    </location>
</feature>
<feature type="transmembrane region" description="Helical" evidence="1">
    <location>
        <begin position="74"/>
        <end position="104"/>
    </location>
</feature>
<feature type="transmembrane region" description="Helical" evidence="1">
    <location>
        <begin position="38"/>
        <end position="68"/>
    </location>
</feature>
<gene>
    <name evidence="2" type="ORF">FPZ12_019565</name>
</gene>
<evidence type="ECO:0000256" key="1">
    <source>
        <dbReference type="SAM" id="Phobius"/>
    </source>
</evidence>
<name>A0A5N0V451_9PSEU</name>
<accession>A0A5N0V451</accession>